<evidence type="ECO:0000313" key="2">
    <source>
        <dbReference type="EMBL" id="MET3869799.1"/>
    </source>
</evidence>
<keyword evidence="3" id="KW-1185">Reference proteome</keyword>
<dbReference type="EMBL" id="JBEPNW010000005">
    <property type="protein sequence ID" value="MET3869799.1"/>
    <property type="molecule type" value="Genomic_DNA"/>
</dbReference>
<dbReference type="SUPFAM" id="SSF141099">
    <property type="entry name" value="Atu1913-like"/>
    <property type="match status" value="1"/>
</dbReference>
<reference evidence="2 3" key="1">
    <citation type="submission" date="2024-06" db="EMBL/GenBank/DDBJ databases">
        <title>Genomics of switchgrass bacterial isolates.</title>
        <authorList>
            <person name="Shade A."/>
        </authorList>
    </citation>
    <scope>NUCLEOTIDE SEQUENCE [LARGE SCALE GENOMIC DNA]</scope>
    <source>
        <strain evidence="2 3">PvP084</strain>
    </source>
</reference>
<protein>
    <recommendedName>
        <fullName evidence="1">DUF1883 domain-containing protein</fullName>
    </recommendedName>
</protein>
<sequence length="87" mass="9698">MNFLHYEVDLRPGESVEVTLDTRANVKLLDASNFEAYRSGRQHRFYGGQAMRSPVNIVPPHSGKWHVVVDLGGYAGTVRASVRTVRG</sequence>
<dbReference type="InterPro" id="IPR015073">
    <property type="entry name" value="DUF1883"/>
</dbReference>
<evidence type="ECO:0000259" key="1">
    <source>
        <dbReference type="Pfam" id="PF08980"/>
    </source>
</evidence>
<name>A0ABV2NTD4_9HYPH</name>
<organism evidence="2 3">
    <name type="scientific">Methylobacterium radiotolerans</name>
    <dbReference type="NCBI Taxonomy" id="31998"/>
    <lineage>
        <taxon>Bacteria</taxon>
        <taxon>Pseudomonadati</taxon>
        <taxon>Pseudomonadota</taxon>
        <taxon>Alphaproteobacteria</taxon>
        <taxon>Hyphomicrobiales</taxon>
        <taxon>Methylobacteriaceae</taxon>
        <taxon>Methylobacterium</taxon>
    </lineage>
</organism>
<gene>
    <name evidence="2" type="ORF">ABIC20_007184</name>
</gene>
<accession>A0ABV2NTD4</accession>
<dbReference type="Pfam" id="PF08980">
    <property type="entry name" value="DUF1883"/>
    <property type="match status" value="1"/>
</dbReference>
<dbReference type="RefSeq" id="WP_209651370.1">
    <property type="nucleotide sequence ID" value="NZ_JBEPNV010000003.1"/>
</dbReference>
<dbReference type="InterPro" id="IPR036488">
    <property type="entry name" value="DUF1883-like_sf"/>
</dbReference>
<evidence type="ECO:0000313" key="3">
    <source>
        <dbReference type="Proteomes" id="UP001549119"/>
    </source>
</evidence>
<dbReference type="Proteomes" id="UP001549119">
    <property type="component" value="Unassembled WGS sequence"/>
</dbReference>
<proteinExistence type="predicted"/>
<comment type="caution">
    <text evidence="2">The sequence shown here is derived from an EMBL/GenBank/DDBJ whole genome shotgun (WGS) entry which is preliminary data.</text>
</comment>
<feature type="domain" description="DUF1883" evidence="1">
    <location>
        <begin position="1"/>
        <end position="86"/>
    </location>
</feature>
<dbReference type="Gene3D" id="4.10.1210.10">
    <property type="entry name" value="Atu1913-like"/>
    <property type="match status" value="1"/>
</dbReference>